<organism evidence="3 4">
    <name type="scientific">Flagellimonas pacifica</name>
    <dbReference type="NCBI Taxonomy" id="1247520"/>
    <lineage>
        <taxon>Bacteria</taxon>
        <taxon>Pseudomonadati</taxon>
        <taxon>Bacteroidota</taxon>
        <taxon>Flavobacteriia</taxon>
        <taxon>Flavobacteriales</taxon>
        <taxon>Flavobacteriaceae</taxon>
        <taxon>Flagellimonas</taxon>
    </lineage>
</organism>
<comment type="similarity">
    <text evidence="1">Belongs to the metallo-dependent hydrolases superfamily.</text>
</comment>
<proteinExistence type="inferred from homology"/>
<evidence type="ECO:0000313" key="4">
    <source>
        <dbReference type="Proteomes" id="UP000219048"/>
    </source>
</evidence>
<protein>
    <submittedName>
        <fullName evidence="3">L-fuconolactonase</fullName>
    </submittedName>
</protein>
<dbReference type="Gene3D" id="3.20.20.140">
    <property type="entry name" value="Metal-dependent hydrolases"/>
    <property type="match status" value="1"/>
</dbReference>
<feature type="domain" description="Amidohydrolase-related" evidence="2">
    <location>
        <begin position="3"/>
        <end position="275"/>
    </location>
</feature>
<name>A0A285MWE1_9FLAO</name>
<dbReference type="Proteomes" id="UP000219048">
    <property type="component" value="Unassembled WGS sequence"/>
</dbReference>
<dbReference type="EMBL" id="OBEH01000006">
    <property type="protein sequence ID" value="SNZ01505.1"/>
    <property type="molecule type" value="Genomic_DNA"/>
</dbReference>
<dbReference type="GO" id="GO:0016787">
    <property type="term" value="F:hydrolase activity"/>
    <property type="evidence" value="ECO:0007669"/>
    <property type="project" value="InterPro"/>
</dbReference>
<dbReference type="InterPro" id="IPR052350">
    <property type="entry name" value="Metallo-dep_Lactonases"/>
</dbReference>
<evidence type="ECO:0000256" key="1">
    <source>
        <dbReference type="ARBA" id="ARBA00038310"/>
    </source>
</evidence>
<evidence type="ECO:0000313" key="3">
    <source>
        <dbReference type="EMBL" id="SNZ01505.1"/>
    </source>
</evidence>
<dbReference type="InterPro" id="IPR032466">
    <property type="entry name" value="Metal_Hydrolase"/>
</dbReference>
<reference evidence="4" key="1">
    <citation type="submission" date="2017-09" db="EMBL/GenBank/DDBJ databases">
        <authorList>
            <person name="Varghese N."/>
            <person name="Submissions S."/>
        </authorList>
    </citation>
    <scope>NUCLEOTIDE SEQUENCE [LARGE SCALE GENOMIC DNA]</scope>
    <source>
        <strain evidence="4">DSM 25885</strain>
    </source>
</reference>
<dbReference type="OrthoDB" id="5450317at2"/>
<sequence>MRIDSHQHFWKYDSVKHAWINSEMEVIKKDFLPTDLVPLLKDGKMDGCVAVQADQSEKETDFLLQYAKEYPFILGVVGWLDLCSKDIEERLINYSKYPKLKGLRHIVQDEDDDYFMLRPDFLDGISKLGDYGLTYDILIYPKQLPAAVELVKMFPKQPFVLDHIAKPNINGSIDKEWKHHITELGTFQNVYCKASGMVTEASWGTWRPKDFYPYLDIVFESFGKDRIMFGSDWPVCLLSAQYQKVLCILKKYLVQFPASVQSRIMGLNAKEFYNL</sequence>
<gene>
    <name evidence="3" type="ORF">SAMN06265377_3347</name>
</gene>
<dbReference type="PANTHER" id="PTHR43569">
    <property type="entry name" value="AMIDOHYDROLASE"/>
    <property type="match status" value="1"/>
</dbReference>
<dbReference type="PANTHER" id="PTHR43569:SF2">
    <property type="entry name" value="AMIDOHYDROLASE-RELATED DOMAIN-CONTAINING PROTEIN"/>
    <property type="match status" value="1"/>
</dbReference>
<dbReference type="RefSeq" id="WP_097046957.1">
    <property type="nucleotide sequence ID" value="NZ_OBEH01000006.1"/>
</dbReference>
<keyword evidence="4" id="KW-1185">Reference proteome</keyword>
<dbReference type="AlphaFoldDB" id="A0A285MWE1"/>
<accession>A0A285MWE1</accession>
<dbReference type="InterPro" id="IPR006680">
    <property type="entry name" value="Amidohydro-rel"/>
</dbReference>
<dbReference type="Pfam" id="PF04909">
    <property type="entry name" value="Amidohydro_2"/>
    <property type="match status" value="1"/>
</dbReference>
<dbReference type="SUPFAM" id="SSF51556">
    <property type="entry name" value="Metallo-dependent hydrolases"/>
    <property type="match status" value="1"/>
</dbReference>
<evidence type="ECO:0000259" key="2">
    <source>
        <dbReference type="Pfam" id="PF04909"/>
    </source>
</evidence>